<proteinExistence type="predicted"/>
<dbReference type="EMBL" id="JH650977">
    <property type="protein sequence ID" value="EXA35827.1"/>
    <property type="molecule type" value="Genomic_DNA"/>
</dbReference>
<dbReference type="Proteomes" id="UP000030751">
    <property type="component" value="Unassembled WGS sequence"/>
</dbReference>
<evidence type="ECO:0000313" key="2">
    <source>
        <dbReference type="EMBL" id="EXA35827.1"/>
    </source>
</evidence>
<dbReference type="HOGENOM" id="CLU_834304_0_0_1"/>
<feature type="region of interest" description="Disordered" evidence="1">
    <location>
        <begin position="1"/>
        <end position="21"/>
    </location>
</feature>
<dbReference type="OrthoDB" id="5094203at2759"/>
<protein>
    <submittedName>
        <fullName evidence="2">Uncharacterized protein</fullName>
    </submittedName>
</protein>
<reference evidence="2" key="1">
    <citation type="submission" date="2011-10" db="EMBL/GenBank/DDBJ databases">
        <title>The Genome Sequence of Fusarium oxysporum HDV247.</title>
        <authorList>
            <consortium name="The Broad Institute Genome Sequencing Platform"/>
            <person name="Ma L.-J."/>
            <person name="Gale L.R."/>
            <person name="Schwartz D.C."/>
            <person name="Zhou S."/>
            <person name="Corby-Kistler H."/>
            <person name="Young S.K."/>
            <person name="Zeng Q."/>
            <person name="Gargeya S."/>
            <person name="Fitzgerald M."/>
            <person name="Haas B."/>
            <person name="Abouelleil A."/>
            <person name="Alvarado L."/>
            <person name="Arachchi H.M."/>
            <person name="Berlin A."/>
            <person name="Brown A."/>
            <person name="Chapman S.B."/>
            <person name="Chen Z."/>
            <person name="Dunbar C."/>
            <person name="Freedman E."/>
            <person name="Gearin G."/>
            <person name="Goldberg J."/>
            <person name="Griggs A."/>
            <person name="Gujja S."/>
            <person name="Heiman D."/>
            <person name="Howarth C."/>
            <person name="Larson L."/>
            <person name="Lui A."/>
            <person name="MacDonald P.J.P."/>
            <person name="Montmayeur A."/>
            <person name="Murphy C."/>
            <person name="Neiman D."/>
            <person name="Pearson M."/>
            <person name="Priest M."/>
            <person name="Roberts A."/>
            <person name="Saif S."/>
            <person name="Shea T."/>
            <person name="Shenoy N."/>
            <person name="Sisk P."/>
            <person name="Stolte C."/>
            <person name="Sykes S."/>
            <person name="Wortman J."/>
            <person name="Nusbaum C."/>
            <person name="Birren B."/>
        </authorList>
    </citation>
    <scope>NUCLEOTIDE SEQUENCE [LARGE SCALE GENOMIC DNA]</scope>
    <source>
        <strain evidence="2">HDV247</strain>
    </source>
</reference>
<gene>
    <name evidence="2" type="ORF">FOVG_12953</name>
</gene>
<dbReference type="AlphaFoldDB" id="W9P0X4"/>
<organism evidence="2">
    <name type="scientific">Fusarium oxysporum f. sp. pisi HDV247</name>
    <dbReference type="NCBI Taxonomy" id="1080344"/>
    <lineage>
        <taxon>Eukaryota</taxon>
        <taxon>Fungi</taxon>
        <taxon>Dikarya</taxon>
        <taxon>Ascomycota</taxon>
        <taxon>Pezizomycotina</taxon>
        <taxon>Sordariomycetes</taxon>
        <taxon>Hypocreomycetidae</taxon>
        <taxon>Hypocreales</taxon>
        <taxon>Nectriaceae</taxon>
        <taxon>Fusarium</taxon>
        <taxon>Fusarium oxysporum species complex</taxon>
    </lineage>
</organism>
<name>W9P0X4_FUSOX</name>
<reference evidence="2" key="2">
    <citation type="submission" date="2012-05" db="EMBL/GenBank/DDBJ databases">
        <title>Annotation of the Genome Sequence of Fusarium oxysporum HDV247.</title>
        <authorList>
            <consortium name="The Broad Institute Genomics Platform"/>
            <person name="Ma L.-J."/>
            <person name="Corby-Kistler H."/>
            <person name="Broz K."/>
            <person name="Gale L.R."/>
            <person name="Jonkers W."/>
            <person name="O'Donnell K."/>
            <person name="Ploetz R."/>
            <person name="Steinberg C."/>
            <person name="Schwartz D.C."/>
            <person name="VanEtten H."/>
            <person name="Zhou S."/>
            <person name="Young S.K."/>
            <person name="Zeng Q."/>
            <person name="Gargeya S."/>
            <person name="Fitzgerald M."/>
            <person name="Abouelleil A."/>
            <person name="Alvarado L."/>
            <person name="Chapman S.B."/>
            <person name="Gainer-Dewar J."/>
            <person name="Goldberg J."/>
            <person name="Griggs A."/>
            <person name="Gujja S."/>
            <person name="Hansen M."/>
            <person name="Howarth C."/>
            <person name="Imamovic A."/>
            <person name="Ireland A."/>
            <person name="Larimer J."/>
            <person name="McCowan C."/>
            <person name="Murphy C."/>
            <person name="Pearson M."/>
            <person name="Poon T.W."/>
            <person name="Priest M."/>
            <person name="Roberts A."/>
            <person name="Saif S."/>
            <person name="Shea T."/>
            <person name="Sykes S."/>
            <person name="Wortman J."/>
            <person name="Nusbaum C."/>
            <person name="Birren B."/>
        </authorList>
    </citation>
    <scope>NUCLEOTIDE SEQUENCE</scope>
    <source>
        <strain evidence="2">HDV247</strain>
    </source>
</reference>
<evidence type="ECO:0000256" key="1">
    <source>
        <dbReference type="SAM" id="MobiDB-lite"/>
    </source>
</evidence>
<sequence>MNMTSTPPATPKRQRNNAASESIAQNVLCGIEEKSREIRSHGYNVKRLATKLQNRARRALQDPRIDDDDLKDSWEAPLLLIKSKTAAASKDKIHKAQVWELQRRLNEQRTLTKKTRFNMHIGDWIHDIHNRVKGGEKDYQDDYCKEIQKQLTESGMPGNLARETANKYKEFAACKGLQISDTFARVQPEITAVKVWHSEGRTAEPPATPYLDRVAWLCARVKLNRKTYIDLIALCDERDRSAHHPPPHYGNYLDQNGNVKWSKVHDACDKRKRYYRKLRNKGKITQDQYALLRNVIKTWYKVYVSGWNADGTPILSEGVHKILKEYKKGLAKKMLSPPSIPDSPYTEGKWDDLL</sequence>
<accession>W9P0X4</accession>